<reference evidence="2" key="1">
    <citation type="submission" date="2016-11" db="UniProtKB">
        <authorList>
            <consortium name="WormBaseParasite"/>
        </authorList>
    </citation>
    <scope>IDENTIFICATION</scope>
    <source>
        <strain evidence="2">KR3021</strain>
    </source>
</reference>
<dbReference type="Proteomes" id="UP000095286">
    <property type="component" value="Unplaced"/>
</dbReference>
<protein>
    <submittedName>
        <fullName evidence="2">DUF148 domain-containing protein</fullName>
    </submittedName>
</protein>
<accession>A0AC35U7Q8</accession>
<proteinExistence type="predicted"/>
<sequence>MQFRFVILSITLVASTLAFPMSEGDEEKGMFGGHGNRIGFEFMKNLSEAARNGLKTIHQNKDQTRAEEETAVADLFAGTTVTDDDKTAYNNIKTLAAAKETEFTNAIDSAVAASTLTETQKALYAACKTIFQNKSLTFKQAKEDLKSTAEAADKLNAGDSKAVEELIKETIRTQIKADKSETTSA</sequence>
<dbReference type="WBParaSite" id="RSKR_0000877700.1">
    <property type="protein sequence ID" value="RSKR_0000877700.1"/>
    <property type="gene ID" value="RSKR_0000877700"/>
</dbReference>
<organism evidence="1 2">
    <name type="scientific">Rhabditophanes sp. KR3021</name>
    <dbReference type="NCBI Taxonomy" id="114890"/>
    <lineage>
        <taxon>Eukaryota</taxon>
        <taxon>Metazoa</taxon>
        <taxon>Ecdysozoa</taxon>
        <taxon>Nematoda</taxon>
        <taxon>Chromadorea</taxon>
        <taxon>Rhabditida</taxon>
        <taxon>Tylenchina</taxon>
        <taxon>Panagrolaimomorpha</taxon>
        <taxon>Strongyloidoidea</taxon>
        <taxon>Alloionematidae</taxon>
        <taxon>Rhabditophanes</taxon>
    </lineage>
</organism>
<name>A0AC35U7Q8_9BILA</name>
<evidence type="ECO:0000313" key="1">
    <source>
        <dbReference type="Proteomes" id="UP000095286"/>
    </source>
</evidence>
<evidence type="ECO:0000313" key="2">
    <source>
        <dbReference type="WBParaSite" id="RSKR_0000877700.1"/>
    </source>
</evidence>